<name>A0A6J4LWD5_9BACT</name>
<accession>A0A6J4LWD5</accession>
<sequence length="76" mass="8505">LRPRPTIRHPAARGLGEAAAALPRHHGLLPPRSTRALPRDRGGRRTHRAAVVSERHERPAGGRLALPLRGRRRRRV</sequence>
<evidence type="ECO:0000256" key="1">
    <source>
        <dbReference type="SAM" id="MobiDB-lite"/>
    </source>
</evidence>
<reference evidence="2" key="1">
    <citation type="submission" date="2020-02" db="EMBL/GenBank/DDBJ databases">
        <authorList>
            <person name="Meier V. D."/>
        </authorList>
    </citation>
    <scope>NUCLEOTIDE SEQUENCE</scope>
    <source>
        <strain evidence="2">AVDCRST_MAG11</strain>
    </source>
</reference>
<dbReference type="AlphaFoldDB" id="A0A6J4LWD5"/>
<feature type="non-terminal residue" evidence="2">
    <location>
        <position position="1"/>
    </location>
</feature>
<organism evidence="2">
    <name type="scientific">uncultured Gemmatimonadaceae bacterium</name>
    <dbReference type="NCBI Taxonomy" id="246130"/>
    <lineage>
        <taxon>Bacteria</taxon>
        <taxon>Pseudomonadati</taxon>
        <taxon>Gemmatimonadota</taxon>
        <taxon>Gemmatimonadia</taxon>
        <taxon>Gemmatimonadales</taxon>
        <taxon>Gemmatimonadaceae</taxon>
        <taxon>environmental samples</taxon>
    </lineage>
</organism>
<feature type="non-terminal residue" evidence="2">
    <location>
        <position position="76"/>
    </location>
</feature>
<gene>
    <name evidence="2" type="ORF">AVDCRST_MAG11-3072</name>
</gene>
<protein>
    <submittedName>
        <fullName evidence="2">Uncharacterized protein</fullName>
    </submittedName>
</protein>
<feature type="region of interest" description="Disordered" evidence="1">
    <location>
        <begin position="21"/>
        <end position="76"/>
    </location>
</feature>
<dbReference type="EMBL" id="CADCTU010000670">
    <property type="protein sequence ID" value="CAA9343133.1"/>
    <property type="molecule type" value="Genomic_DNA"/>
</dbReference>
<evidence type="ECO:0000313" key="2">
    <source>
        <dbReference type="EMBL" id="CAA9343133.1"/>
    </source>
</evidence>
<proteinExistence type="predicted"/>